<dbReference type="EMBL" id="MU842889">
    <property type="protein sequence ID" value="KAK2027771.1"/>
    <property type="molecule type" value="Genomic_DNA"/>
</dbReference>
<comment type="caution">
    <text evidence="3">The sequence shown here is derived from an EMBL/GenBank/DDBJ whole genome shotgun (WGS) entry which is preliminary data.</text>
</comment>
<dbReference type="AlphaFoldDB" id="A0AAD9HGK4"/>
<gene>
    <name evidence="3" type="ORF">LX32DRAFT_430005</name>
</gene>
<evidence type="ECO:0000256" key="1">
    <source>
        <dbReference type="SAM" id="MobiDB-lite"/>
    </source>
</evidence>
<keyword evidence="4" id="KW-1185">Reference proteome</keyword>
<organism evidence="3 4">
    <name type="scientific">Colletotrichum zoysiae</name>
    <dbReference type="NCBI Taxonomy" id="1216348"/>
    <lineage>
        <taxon>Eukaryota</taxon>
        <taxon>Fungi</taxon>
        <taxon>Dikarya</taxon>
        <taxon>Ascomycota</taxon>
        <taxon>Pezizomycotina</taxon>
        <taxon>Sordariomycetes</taxon>
        <taxon>Hypocreomycetidae</taxon>
        <taxon>Glomerellales</taxon>
        <taxon>Glomerellaceae</taxon>
        <taxon>Colletotrichum</taxon>
        <taxon>Colletotrichum graminicola species complex</taxon>
    </lineage>
</organism>
<protein>
    <recommendedName>
        <fullName evidence="5">Secreted protein</fullName>
    </recommendedName>
</protein>
<feature type="region of interest" description="Disordered" evidence="1">
    <location>
        <begin position="66"/>
        <end position="87"/>
    </location>
</feature>
<reference evidence="3" key="1">
    <citation type="submission" date="2021-06" db="EMBL/GenBank/DDBJ databases">
        <title>Comparative genomics, transcriptomics and evolutionary studies reveal genomic signatures of adaptation to plant cell wall in hemibiotrophic fungi.</title>
        <authorList>
            <consortium name="DOE Joint Genome Institute"/>
            <person name="Baroncelli R."/>
            <person name="Diaz J.F."/>
            <person name="Benocci T."/>
            <person name="Peng M."/>
            <person name="Battaglia E."/>
            <person name="Haridas S."/>
            <person name="Andreopoulos W."/>
            <person name="Labutti K."/>
            <person name="Pangilinan J."/>
            <person name="Floch G.L."/>
            <person name="Makela M.R."/>
            <person name="Henrissat B."/>
            <person name="Grigoriev I.V."/>
            <person name="Crouch J.A."/>
            <person name="De Vries R.P."/>
            <person name="Sukno S.A."/>
            <person name="Thon M.R."/>
        </authorList>
    </citation>
    <scope>NUCLEOTIDE SEQUENCE</scope>
    <source>
        <strain evidence="3">MAFF235873</strain>
    </source>
</reference>
<evidence type="ECO:0000313" key="4">
    <source>
        <dbReference type="Proteomes" id="UP001232148"/>
    </source>
</evidence>
<feature type="chain" id="PRO_5041957691" description="Secreted protein" evidence="2">
    <location>
        <begin position="21"/>
        <end position="87"/>
    </location>
</feature>
<evidence type="ECO:0000256" key="2">
    <source>
        <dbReference type="SAM" id="SignalP"/>
    </source>
</evidence>
<proteinExistence type="predicted"/>
<evidence type="ECO:0008006" key="5">
    <source>
        <dbReference type="Google" id="ProtNLM"/>
    </source>
</evidence>
<dbReference type="Proteomes" id="UP001232148">
    <property type="component" value="Unassembled WGS sequence"/>
</dbReference>
<evidence type="ECO:0000313" key="3">
    <source>
        <dbReference type="EMBL" id="KAK2027771.1"/>
    </source>
</evidence>
<keyword evidence="2" id="KW-0732">Signal</keyword>
<sequence>MVHPLFWWVRWVGCRRLALGSCLAGAYPFTHSTVDCRQTPGGQDVDSTASRERAGWQGMAWQLMVDGGGGRGQGGGTADGGQGTRQG</sequence>
<feature type="signal peptide" evidence="2">
    <location>
        <begin position="1"/>
        <end position="20"/>
    </location>
</feature>
<name>A0AAD9HGK4_9PEZI</name>
<accession>A0AAD9HGK4</accession>